<name>A0ABW8U8W6_9GAMM</name>
<accession>A0ABW8U8W6</accession>
<sequence>MNKQKFDIKNLEDHPKIIIIEPWAEEIILESGKLVSLQILSDKEGNLEFFLEQSCIIIYAWDGCVIDYNLFDI</sequence>
<reference evidence="1 2" key="1">
    <citation type="submission" date="2024-11" db="EMBL/GenBank/DDBJ databases">
        <title>First Report of Moraxella oculi in Brazil in an Infectious Bovine Keratoconjunctivitis Outbreak.</title>
        <authorList>
            <person name="Carvalho C.V."/>
            <person name="Domingues R."/>
            <person name="Coutinho C."/>
            <person name="Honorio N.T.B.S."/>
            <person name="Faza D.R.L.R."/>
            <person name="Carvalho W.A."/>
            <person name="Machado A.B.F."/>
            <person name="Martins M.F."/>
            <person name="Gaspar E.B."/>
        </authorList>
    </citation>
    <scope>NUCLEOTIDE SEQUENCE [LARGE SCALE GENOMIC DNA]</scope>
    <source>
        <strain evidence="1 2">2117LE</strain>
    </source>
</reference>
<gene>
    <name evidence="1" type="ORF">ACJHVH_09065</name>
</gene>
<evidence type="ECO:0000313" key="1">
    <source>
        <dbReference type="EMBL" id="MFL1733118.1"/>
    </source>
</evidence>
<dbReference type="EMBL" id="JBJJXE010000028">
    <property type="protein sequence ID" value="MFL1733118.1"/>
    <property type="molecule type" value="Genomic_DNA"/>
</dbReference>
<dbReference type="RefSeq" id="WP_249102247.1">
    <property type="nucleotide sequence ID" value="NZ_JAMBAQ010000031.1"/>
</dbReference>
<protein>
    <submittedName>
        <fullName evidence="1">Uncharacterized protein</fullName>
    </submittedName>
</protein>
<evidence type="ECO:0000313" key="2">
    <source>
        <dbReference type="Proteomes" id="UP001624684"/>
    </source>
</evidence>
<dbReference type="Proteomes" id="UP001624684">
    <property type="component" value="Unassembled WGS sequence"/>
</dbReference>
<keyword evidence="2" id="KW-1185">Reference proteome</keyword>
<comment type="caution">
    <text evidence="1">The sequence shown here is derived from an EMBL/GenBank/DDBJ whole genome shotgun (WGS) entry which is preliminary data.</text>
</comment>
<proteinExistence type="predicted"/>
<organism evidence="1 2">
    <name type="scientific">Moraxella oculi</name>
    <dbReference type="NCBI Taxonomy" id="2940516"/>
    <lineage>
        <taxon>Bacteria</taxon>
        <taxon>Pseudomonadati</taxon>
        <taxon>Pseudomonadota</taxon>
        <taxon>Gammaproteobacteria</taxon>
        <taxon>Moraxellales</taxon>
        <taxon>Moraxellaceae</taxon>
        <taxon>Moraxella</taxon>
    </lineage>
</organism>